<reference evidence="2 3" key="1">
    <citation type="submission" date="2015-01" db="EMBL/GenBank/DDBJ databases">
        <title>Genome sequence of Mycobacterium llatzerense and Mycobacterium immunogenum recovered from brain abscess.</title>
        <authorList>
            <person name="Greninger A.L."/>
            <person name="Langelier C."/>
            <person name="Cunningham G."/>
            <person name="Chiu C.Y."/>
            <person name="Miller S."/>
        </authorList>
    </citation>
    <scope>NUCLEOTIDE SEQUENCE [LARGE SCALE GENOMIC DNA]</scope>
    <source>
        <strain evidence="2 3">CLUC14</strain>
    </source>
</reference>
<gene>
    <name evidence="2" type="ORF">TL10_28150</name>
</gene>
<organism evidence="2 3">
    <name type="scientific">Mycolicibacterium llatzerense</name>
    <dbReference type="NCBI Taxonomy" id="280871"/>
    <lineage>
        <taxon>Bacteria</taxon>
        <taxon>Bacillati</taxon>
        <taxon>Actinomycetota</taxon>
        <taxon>Actinomycetes</taxon>
        <taxon>Mycobacteriales</taxon>
        <taxon>Mycobacteriaceae</taxon>
        <taxon>Mycolicibacterium</taxon>
    </lineage>
</organism>
<evidence type="ECO:0000313" key="2">
    <source>
        <dbReference type="EMBL" id="KIU13743.1"/>
    </source>
</evidence>
<keyword evidence="1" id="KW-0812">Transmembrane</keyword>
<dbReference type="PROSITE" id="PS51318">
    <property type="entry name" value="TAT"/>
    <property type="match status" value="1"/>
</dbReference>
<proteinExistence type="predicted"/>
<dbReference type="Proteomes" id="UP000032221">
    <property type="component" value="Unassembled WGS sequence"/>
</dbReference>
<feature type="transmembrane region" description="Helical" evidence="1">
    <location>
        <begin position="12"/>
        <end position="31"/>
    </location>
</feature>
<evidence type="ECO:0000256" key="1">
    <source>
        <dbReference type="SAM" id="Phobius"/>
    </source>
</evidence>
<comment type="caution">
    <text evidence="2">The sequence shown here is derived from an EMBL/GenBank/DDBJ whole genome shotgun (WGS) entry which is preliminary data.</text>
</comment>
<sequence length="179" mass="17587">MEETVKSSRTWVRLVAASAVVFGAGAMYLPAAAADDEAGPIGPIDAGAGVQASGVTSSNADPAAVVACSQFASALDGAASGYEGFADSLDANDPYVHQSNVAGRTSLRQSAAVAMDAANTPGLAPDIAGPMRSWSVGAAKLLVKMGIGMTGGSLDSTATEVNTNAEAVQRGCAAAGTHA</sequence>
<dbReference type="PATRIC" id="fig|280871.6.peg.5840"/>
<dbReference type="OrthoDB" id="4720168at2"/>
<dbReference type="STRING" id="280871.TL10_28150"/>
<keyword evidence="1" id="KW-0472">Membrane</keyword>
<dbReference type="EMBL" id="JXST01000067">
    <property type="protein sequence ID" value="KIU13743.1"/>
    <property type="molecule type" value="Genomic_DNA"/>
</dbReference>
<dbReference type="AlphaFoldDB" id="A0A0D1IWK4"/>
<keyword evidence="3" id="KW-1185">Reference proteome</keyword>
<dbReference type="InterPro" id="IPR006311">
    <property type="entry name" value="TAT_signal"/>
</dbReference>
<protein>
    <submittedName>
        <fullName evidence="2">Uncharacterized protein</fullName>
    </submittedName>
</protein>
<name>A0A0D1IWK4_9MYCO</name>
<accession>A0A0D1IWK4</accession>
<keyword evidence="1" id="KW-1133">Transmembrane helix</keyword>
<evidence type="ECO:0000313" key="3">
    <source>
        <dbReference type="Proteomes" id="UP000032221"/>
    </source>
</evidence>